<keyword evidence="4 12" id="KW-0548">Nucleotidyltransferase</keyword>
<comment type="subunit">
    <text evidence="11">Homotetramer. Interacts with MFN1 and MFN2; functions as a guanyl-nucleotide exchange factor/GEF for MFN2 and also probably MFN1.</text>
</comment>
<evidence type="ECO:0000256" key="2">
    <source>
        <dbReference type="ARBA" id="ARBA00022679"/>
    </source>
</evidence>
<evidence type="ECO:0000256" key="7">
    <source>
        <dbReference type="ARBA" id="ARBA00022842"/>
    </source>
</evidence>
<name>A0AAD9VEI8_ACRCE</name>
<keyword evidence="6 12" id="KW-0547">Nucleotide-binding</keyword>
<evidence type="ECO:0000313" key="17">
    <source>
        <dbReference type="EMBL" id="KAK2571653.1"/>
    </source>
</evidence>
<gene>
    <name evidence="17" type="ORF">P5673_003021</name>
</gene>
<dbReference type="GO" id="GO:0000287">
    <property type="term" value="F:magnesium ion binding"/>
    <property type="evidence" value="ECO:0007669"/>
    <property type="project" value="UniProtKB-UniRule"/>
</dbReference>
<evidence type="ECO:0000256" key="11">
    <source>
        <dbReference type="ARBA" id="ARBA00065710"/>
    </source>
</evidence>
<keyword evidence="18" id="KW-1185">Reference proteome</keyword>
<evidence type="ECO:0000256" key="9">
    <source>
        <dbReference type="ARBA" id="ARBA00047281"/>
    </source>
</evidence>
<dbReference type="FunFam" id="3.30.70.3000:FF:000001">
    <property type="entry name" value="tRNA(His) guanylyltransferase"/>
    <property type="match status" value="1"/>
</dbReference>
<dbReference type="GO" id="GO:0006400">
    <property type="term" value="P:tRNA modification"/>
    <property type="evidence" value="ECO:0007669"/>
    <property type="project" value="UniProtKB-UniRule"/>
</dbReference>
<evidence type="ECO:0000256" key="5">
    <source>
        <dbReference type="ARBA" id="ARBA00022723"/>
    </source>
</evidence>
<feature type="binding site" evidence="13">
    <location>
        <begin position="75"/>
        <end position="76"/>
    </location>
    <ligand>
        <name>GTP</name>
        <dbReference type="ChEBI" id="CHEBI:37565"/>
    </ligand>
</feature>
<reference evidence="17" key="1">
    <citation type="journal article" date="2023" name="G3 (Bethesda)">
        <title>Whole genome assembly and annotation of the endangered Caribbean coral Acropora cervicornis.</title>
        <authorList>
            <person name="Selwyn J.D."/>
            <person name="Vollmer S.V."/>
        </authorList>
    </citation>
    <scope>NUCLEOTIDE SEQUENCE</scope>
    <source>
        <strain evidence="17">K2</strain>
    </source>
</reference>
<keyword evidence="7 12" id="KW-0460">Magnesium</keyword>
<feature type="binding site" evidence="14">
    <location>
        <position position="30"/>
    </location>
    <ligand>
        <name>Mg(2+)</name>
        <dbReference type="ChEBI" id="CHEBI:18420"/>
        <label>1</label>
        <note>catalytic</note>
    </ligand>
</feature>
<dbReference type="Pfam" id="PF14413">
    <property type="entry name" value="Thg1C"/>
    <property type="match status" value="1"/>
</dbReference>
<dbReference type="AlphaFoldDB" id="A0AAD9VEI8"/>
<comment type="similarity">
    <text evidence="1 12">Belongs to the tRNA(His) guanylyltransferase family.</text>
</comment>
<feature type="binding site" evidence="14">
    <location>
        <position position="29"/>
    </location>
    <ligand>
        <name>Mg(2+)</name>
        <dbReference type="ChEBI" id="CHEBI:18420"/>
        <label>1</label>
        <note>catalytic</note>
    </ligand>
</feature>
<sequence length="258" mass="30356">MAKSKYEYVRKFEQNDQCLLNCWIVIRIDGRNFHRFSDAHNFEKPNDQRALQLMNKCAESVMKEFTDVVIAYGQSDEFSLVFKRSTSQFGRRASKLVTNVVSLFSSSYVFYWGHFFTYQELLYPPMFDGRVVLYPTEKNLRDYLSWRQADCHINNLYNTCFWCLVQQAGLTSNQAEDRLNGTVSSDKNEILFSEFNINYNNLPQMYRKGSVLIWEKMSDPSDSSQVNNFQKTRRQVALHHTDIIGDTFWNEHGDILDS</sequence>
<proteinExistence type="inferred from homology"/>
<keyword evidence="5 12" id="KW-0479">Metal-binding</keyword>
<feature type="binding site" evidence="14">
    <location>
        <position position="76"/>
    </location>
    <ligand>
        <name>Mg(2+)</name>
        <dbReference type="ChEBI" id="CHEBI:18420"/>
        <label>1</label>
        <note>catalytic</note>
    </ligand>
</feature>
<evidence type="ECO:0000259" key="16">
    <source>
        <dbReference type="Pfam" id="PF14413"/>
    </source>
</evidence>
<evidence type="ECO:0000259" key="15">
    <source>
        <dbReference type="Pfam" id="PF04446"/>
    </source>
</evidence>
<dbReference type="Gene3D" id="3.30.70.3000">
    <property type="match status" value="1"/>
</dbReference>
<dbReference type="PIRSF" id="PIRSF028980">
    <property type="entry name" value="tRNAHis_guanylyltransferase"/>
    <property type="match status" value="1"/>
</dbReference>
<comment type="caution">
    <text evidence="17">The sequence shown here is derived from an EMBL/GenBank/DDBJ whole genome shotgun (WGS) entry which is preliminary data.</text>
</comment>
<dbReference type="PANTHER" id="PTHR12729">
    <property type="entry name" value="TRNA(HIS) GUANYLYLTRANSFERASE-RELATED"/>
    <property type="match status" value="1"/>
</dbReference>
<evidence type="ECO:0000256" key="6">
    <source>
        <dbReference type="ARBA" id="ARBA00022741"/>
    </source>
</evidence>
<evidence type="ECO:0000256" key="13">
    <source>
        <dbReference type="PIRSR" id="PIRSR028980-1"/>
    </source>
</evidence>
<accession>A0AAD9VEI8</accession>
<evidence type="ECO:0000256" key="1">
    <source>
        <dbReference type="ARBA" id="ARBA00010113"/>
    </source>
</evidence>
<feature type="domain" description="tRNAHis guanylyltransferase catalytic" evidence="15">
    <location>
        <begin position="6"/>
        <end position="135"/>
    </location>
</feature>
<feature type="domain" description="Thg1 C-terminal" evidence="16">
    <location>
        <begin position="138"/>
        <end position="244"/>
    </location>
</feature>
<dbReference type="GO" id="GO:0008193">
    <property type="term" value="F:tRNA guanylyltransferase activity"/>
    <property type="evidence" value="ECO:0007669"/>
    <property type="project" value="UniProtKB-UniRule"/>
</dbReference>
<feature type="binding site" evidence="14">
    <location>
        <position position="76"/>
    </location>
    <ligand>
        <name>Mg(2+)</name>
        <dbReference type="ChEBI" id="CHEBI:18420"/>
        <label>2</label>
        <note>catalytic</note>
    </ligand>
</feature>
<dbReference type="Pfam" id="PF04446">
    <property type="entry name" value="Thg1"/>
    <property type="match status" value="1"/>
</dbReference>
<evidence type="ECO:0000256" key="4">
    <source>
        <dbReference type="ARBA" id="ARBA00022695"/>
    </source>
</evidence>
<dbReference type="InterPro" id="IPR007537">
    <property type="entry name" value="tRNAHis_GuaTrfase_Thg1"/>
</dbReference>
<keyword evidence="2 12" id="KW-0808">Transferase</keyword>
<comment type="function">
    <text evidence="10">Adds a GMP to the 5'-end of tRNA(His) after transcription and RNase P cleavage. This step is essential for proper recognition of the tRNA and for the fidelity of protein synthesis. Also functions as a guanyl-nucleotide exchange factor/GEF for the MFN1 and MFN2 mitofusins thereby regulating mitochondrial fusion. By regulating both mitochondrial dynamics and bioenergetic function, it contributes to cell survival following oxidative stress.</text>
</comment>
<dbReference type="PANTHER" id="PTHR12729:SF6">
    <property type="entry name" value="TRNA(HIS) GUANYLYLTRANSFERASE-RELATED"/>
    <property type="match status" value="1"/>
</dbReference>
<dbReference type="Proteomes" id="UP001249851">
    <property type="component" value="Unassembled WGS sequence"/>
</dbReference>
<dbReference type="InterPro" id="IPR038469">
    <property type="entry name" value="tRNAHis_GuaTrfase_Thg1_sf"/>
</dbReference>
<evidence type="ECO:0000256" key="12">
    <source>
        <dbReference type="PIRNR" id="PIRNR028980"/>
    </source>
</evidence>
<evidence type="ECO:0000256" key="3">
    <source>
        <dbReference type="ARBA" id="ARBA00022694"/>
    </source>
</evidence>
<organism evidence="17 18">
    <name type="scientific">Acropora cervicornis</name>
    <name type="common">Staghorn coral</name>
    <dbReference type="NCBI Taxonomy" id="6130"/>
    <lineage>
        <taxon>Eukaryota</taxon>
        <taxon>Metazoa</taxon>
        <taxon>Cnidaria</taxon>
        <taxon>Anthozoa</taxon>
        <taxon>Hexacorallia</taxon>
        <taxon>Scleractinia</taxon>
        <taxon>Astrocoeniina</taxon>
        <taxon>Acroporidae</taxon>
        <taxon>Acropora</taxon>
    </lineage>
</organism>
<dbReference type="InterPro" id="IPR025845">
    <property type="entry name" value="Thg1_C_dom"/>
</dbReference>
<feature type="binding site" evidence="13">
    <location>
        <begin position="29"/>
        <end position="34"/>
    </location>
    <ligand>
        <name>GTP</name>
        <dbReference type="ChEBI" id="CHEBI:37565"/>
    </ligand>
</feature>
<evidence type="ECO:0000256" key="14">
    <source>
        <dbReference type="PIRSR" id="PIRSR028980-2"/>
    </source>
</evidence>
<dbReference type="EC" id="2.7.7.79" evidence="12"/>
<dbReference type="InterPro" id="IPR024956">
    <property type="entry name" value="tRNAHis_GuaTrfase_cat"/>
</dbReference>
<evidence type="ECO:0000256" key="10">
    <source>
        <dbReference type="ARBA" id="ARBA00058346"/>
    </source>
</evidence>
<keyword evidence="8 12" id="KW-0342">GTP-binding</keyword>
<feature type="binding site" evidence="14">
    <location>
        <position position="29"/>
    </location>
    <ligand>
        <name>Mg(2+)</name>
        <dbReference type="ChEBI" id="CHEBI:18420"/>
        <label>2</label>
        <note>catalytic</note>
    </ligand>
</feature>
<dbReference type="EMBL" id="JARQWQ010000005">
    <property type="protein sequence ID" value="KAK2571653.1"/>
    <property type="molecule type" value="Genomic_DNA"/>
</dbReference>
<comment type="cofactor">
    <cofactor evidence="14">
        <name>Mg(2+)</name>
        <dbReference type="ChEBI" id="CHEBI:18420"/>
    </cofactor>
    <text evidence="14">Binds 2 magnesium ions per subunit.</text>
</comment>
<evidence type="ECO:0000313" key="18">
    <source>
        <dbReference type="Proteomes" id="UP001249851"/>
    </source>
</evidence>
<evidence type="ECO:0000256" key="8">
    <source>
        <dbReference type="ARBA" id="ARBA00023134"/>
    </source>
</evidence>
<comment type="catalytic activity">
    <reaction evidence="9 12">
        <text>a 5'-end ribonucleotide-tRNA(His) + GTP + ATP + H2O = a 5'-end phospho-guanosine-ribonucleotide-tRNA(His) + AMP + 2 diphosphate + H(+)</text>
        <dbReference type="Rhea" id="RHEA:54564"/>
        <dbReference type="Rhea" id="RHEA-COMP:14193"/>
        <dbReference type="Rhea" id="RHEA-COMP:14917"/>
        <dbReference type="ChEBI" id="CHEBI:15377"/>
        <dbReference type="ChEBI" id="CHEBI:15378"/>
        <dbReference type="ChEBI" id="CHEBI:30616"/>
        <dbReference type="ChEBI" id="CHEBI:33019"/>
        <dbReference type="ChEBI" id="CHEBI:37565"/>
        <dbReference type="ChEBI" id="CHEBI:138282"/>
        <dbReference type="ChEBI" id="CHEBI:141847"/>
        <dbReference type="ChEBI" id="CHEBI:456215"/>
        <dbReference type="EC" id="2.7.7.79"/>
    </reaction>
</comment>
<keyword evidence="3 12" id="KW-0819">tRNA processing</keyword>
<protein>
    <recommendedName>
        <fullName evidence="12">tRNA(His) guanylyltransferase</fullName>
        <ecNumber evidence="12">2.7.7.79</ecNumber>
    </recommendedName>
    <alternativeName>
        <fullName evidence="12">tRNA-histidine guanylyltransferase</fullName>
    </alternativeName>
</protein>
<dbReference type="GO" id="GO:0005525">
    <property type="term" value="F:GTP binding"/>
    <property type="evidence" value="ECO:0007669"/>
    <property type="project" value="UniProtKB-UniRule"/>
</dbReference>
<reference evidence="17" key="2">
    <citation type="journal article" date="2023" name="Science">
        <title>Genomic signatures of disease resistance in endangered staghorn corals.</title>
        <authorList>
            <person name="Vollmer S.V."/>
            <person name="Selwyn J.D."/>
            <person name="Despard B.A."/>
            <person name="Roesel C.L."/>
        </authorList>
    </citation>
    <scope>NUCLEOTIDE SEQUENCE</scope>
    <source>
        <strain evidence="17">K2</strain>
    </source>
</reference>